<dbReference type="SUPFAM" id="SSF56266">
    <property type="entry name" value="DmpA/ArgJ-like"/>
    <property type="match status" value="1"/>
</dbReference>
<dbReference type="PANTHER" id="PTHR36512">
    <property type="entry name" value="D-AMINOPEPTIDASE"/>
    <property type="match status" value="1"/>
</dbReference>
<dbReference type="InterPro" id="IPR016117">
    <property type="entry name" value="ArgJ-like_dom_sf"/>
</dbReference>
<reference evidence="2" key="2">
    <citation type="journal article" date="2021" name="PeerJ">
        <title>Extensive microbial diversity within the chicken gut microbiome revealed by metagenomics and culture.</title>
        <authorList>
            <person name="Gilroy R."/>
            <person name="Ravi A."/>
            <person name="Getino M."/>
            <person name="Pursley I."/>
            <person name="Horton D.L."/>
            <person name="Alikhan N.F."/>
            <person name="Baker D."/>
            <person name="Gharbi K."/>
            <person name="Hall N."/>
            <person name="Watson M."/>
            <person name="Adriaenssens E.M."/>
            <person name="Foster-Nyarko E."/>
            <person name="Jarju S."/>
            <person name="Secka A."/>
            <person name="Antonio M."/>
            <person name="Oren A."/>
            <person name="Chaudhuri R.R."/>
            <person name="La Ragione R."/>
            <person name="Hildebrand F."/>
            <person name="Pallen M.J."/>
        </authorList>
    </citation>
    <scope>NUCLEOTIDE SEQUENCE</scope>
    <source>
        <strain evidence="2">ChiHile30-977</strain>
    </source>
</reference>
<dbReference type="GO" id="GO:0004177">
    <property type="term" value="F:aminopeptidase activity"/>
    <property type="evidence" value="ECO:0007669"/>
    <property type="project" value="TreeGrafter"/>
</dbReference>
<dbReference type="Pfam" id="PF03576">
    <property type="entry name" value="Peptidase_S58"/>
    <property type="match status" value="1"/>
</dbReference>
<name>A0A9D1CIP4_9FIRM</name>
<comment type="similarity">
    <text evidence="1">Belongs to the peptidase S58 family.</text>
</comment>
<protein>
    <submittedName>
        <fullName evidence="2">P1 family peptidase</fullName>
    </submittedName>
</protein>
<accession>A0A9D1CIP4</accession>
<gene>
    <name evidence="2" type="ORF">IAA66_05315</name>
</gene>
<dbReference type="PANTHER" id="PTHR36512:SF3">
    <property type="entry name" value="BLR5678 PROTEIN"/>
    <property type="match status" value="1"/>
</dbReference>
<dbReference type="Gene3D" id="3.60.70.12">
    <property type="entry name" value="L-amino peptidase D-ALA esterase/amidase"/>
    <property type="match status" value="1"/>
</dbReference>
<dbReference type="Proteomes" id="UP000886819">
    <property type="component" value="Unassembled WGS sequence"/>
</dbReference>
<dbReference type="CDD" id="cd02253">
    <property type="entry name" value="DmpA"/>
    <property type="match status" value="1"/>
</dbReference>
<dbReference type="AlphaFoldDB" id="A0A9D1CIP4"/>
<dbReference type="InterPro" id="IPR005321">
    <property type="entry name" value="Peptidase_S58_DmpA"/>
</dbReference>
<reference evidence="2" key="1">
    <citation type="submission" date="2020-10" db="EMBL/GenBank/DDBJ databases">
        <authorList>
            <person name="Gilroy R."/>
        </authorList>
    </citation>
    <scope>NUCLEOTIDE SEQUENCE</scope>
    <source>
        <strain evidence="2">ChiHile30-977</strain>
    </source>
</reference>
<proteinExistence type="inferred from homology"/>
<evidence type="ECO:0000256" key="1">
    <source>
        <dbReference type="ARBA" id="ARBA00007068"/>
    </source>
</evidence>
<organism evidence="2 3">
    <name type="scientific">Candidatus Avichristensenella intestinipullorum</name>
    <dbReference type="NCBI Taxonomy" id="2840693"/>
    <lineage>
        <taxon>Bacteria</taxon>
        <taxon>Bacillati</taxon>
        <taxon>Bacillota</taxon>
        <taxon>Clostridia</taxon>
        <taxon>Candidatus Avichristensenella</taxon>
    </lineage>
</organism>
<comment type="caution">
    <text evidence="2">The sequence shown here is derived from an EMBL/GenBank/DDBJ whole genome shotgun (WGS) entry which is preliminary data.</text>
</comment>
<sequence length="355" mass="38127">MKQKRIADYGVQIGRMPRGKRNKITDVPGVRVGHCTVDHDTFRTGVTVIEPGPDNPFAHKKVAAVHVLNGYGKTLGLVQVEELGTLETPIALTGTLNVGLVHDALVQTTLERCHAEGMFPTSINPVVGECHDGRLSDLARRPVRLEHVRRAFEAACEDFEEGAVGAGRGMICHGLKGGVGSASRLISVGDETFTLGVLALTNHGSLADLRIDGEAVGKSLLARLQPKEDDDKGSVIVLVATDLPVTDRQLRRILRRAPVGLARCGSIIGHGSGDIMLGFSTAADIAHEGGEPVRTQRVLREDLLEHAFRAVAECCEESVLNSLICARETVGWKGDRVRALADLWPFPGQESDTAQ</sequence>
<dbReference type="EMBL" id="DVFI01000081">
    <property type="protein sequence ID" value="HIQ62990.1"/>
    <property type="molecule type" value="Genomic_DNA"/>
</dbReference>
<evidence type="ECO:0000313" key="3">
    <source>
        <dbReference type="Proteomes" id="UP000886819"/>
    </source>
</evidence>
<evidence type="ECO:0000313" key="2">
    <source>
        <dbReference type="EMBL" id="HIQ62990.1"/>
    </source>
</evidence>